<gene>
    <name evidence="2" type="ORF">GIW75_26070</name>
</gene>
<evidence type="ECO:0000313" key="2">
    <source>
        <dbReference type="EMBL" id="MCF5060408.1"/>
    </source>
</evidence>
<dbReference type="InterPro" id="IPR010753">
    <property type="entry name" value="DUF1330"/>
</dbReference>
<accession>A0AAW5AKX2</accession>
<dbReference type="AlphaFoldDB" id="A0AAW5AKX2"/>
<dbReference type="RefSeq" id="WP_413469529.1">
    <property type="nucleotide sequence ID" value="NZ_WKEB01000091.1"/>
</dbReference>
<proteinExistence type="predicted"/>
<dbReference type="Proteomes" id="UP000814172">
    <property type="component" value="Unassembled WGS sequence"/>
</dbReference>
<dbReference type="PANTHER" id="PTHR41521:SF4">
    <property type="entry name" value="BLR0684 PROTEIN"/>
    <property type="match status" value="1"/>
</dbReference>
<dbReference type="Gene3D" id="3.30.70.100">
    <property type="match status" value="1"/>
</dbReference>
<evidence type="ECO:0000259" key="1">
    <source>
        <dbReference type="Pfam" id="PF07045"/>
    </source>
</evidence>
<name>A0AAW5AKX2_9PSED</name>
<keyword evidence="3" id="KW-1185">Reference proteome</keyword>
<sequence length="98" mass="11346">MEKKGYLFAELTITDPDVFYNEYMVSVRPVLEKFGATFLVGTNQPHVIEGSRIVPRVILLEFPSVDVAHDFYYCSDYQNIIDYRFRSSSAHLYILDGL</sequence>
<dbReference type="SUPFAM" id="SSF54909">
    <property type="entry name" value="Dimeric alpha+beta barrel"/>
    <property type="match status" value="1"/>
</dbReference>
<evidence type="ECO:0000313" key="3">
    <source>
        <dbReference type="Proteomes" id="UP000814172"/>
    </source>
</evidence>
<protein>
    <submittedName>
        <fullName evidence="2">DUF1330 domain-containing protein</fullName>
    </submittedName>
</protein>
<dbReference type="EMBL" id="WKEW01000141">
    <property type="protein sequence ID" value="MCF5060408.1"/>
    <property type="molecule type" value="Genomic_DNA"/>
</dbReference>
<organism evidence="2 3">
    <name type="scientific">Pseudomonas proteolytica</name>
    <dbReference type="NCBI Taxonomy" id="219574"/>
    <lineage>
        <taxon>Bacteria</taxon>
        <taxon>Pseudomonadati</taxon>
        <taxon>Pseudomonadota</taxon>
        <taxon>Gammaproteobacteria</taxon>
        <taxon>Pseudomonadales</taxon>
        <taxon>Pseudomonadaceae</taxon>
        <taxon>Pseudomonas</taxon>
    </lineage>
</organism>
<feature type="domain" description="DUF1330" evidence="1">
    <location>
        <begin position="4"/>
        <end position="97"/>
    </location>
</feature>
<dbReference type="PANTHER" id="PTHR41521">
    <property type="match status" value="1"/>
</dbReference>
<reference evidence="2 3" key="1">
    <citation type="submission" date="2019-11" db="EMBL/GenBank/DDBJ databases">
        <title>Epiphytic Pseudomonas syringae from cherry orchards.</title>
        <authorList>
            <person name="Hulin M.T."/>
        </authorList>
    </citation>
    <scope>NUCLEOTIDE SEQUENCE [LARGE SCALE GENOMIC DNA]</scope>
    <source>
        <strain evidence="2 3">PA-6-9F</strain>
    </source>
</reference>
<comment type="caution">
    <text evidence="2">The sequence shown here is derived from an EMBL/GenBank/DDBJ whole genome shotgun (WGS) entry which is preliminary data.</text>
</comment>
<dbReference type="InterPro" id="IPR011008">
    <property type="entry name" value="Dimeric_a/b-barrel"/>
</dbReference>
<dbReference type="Pfam" id="PF07045">
    <property type="entry name" value="DUF1330"/>
    <property type="match status" value="1"/>
</dbReference>